<dbReference type="OrthoDB" id="206201at2759"/>
<dbReference type="InterPro" id="IPR023828">
    <property type="entry name" value="Peptidase_S8_Ser-AS"/>
</dbReference>
<keyword evidence="8" id="KW-0732">Signal</keyword>
<dbReference type="InterPro" id="IPR037045">
    <property type="entry name" value="S8pro/Inhibitor_I9_sf"/>
</dbReference>
<comment type="caution">
    <text evidence="11">The sequence shown here is derived from an EMBL/GenBank/DDBJ whole genome shotgun (WGS) entry which is preliminary data.</text>
</comment>
<dbReference type="PROSITE" id="PS00138">
    <property type="entry name" value="SUBTILASE_SER"/>
    <property type="match status" value="1"/>
</dbReference>
<comment type="similarity">
    <text evidence="1 5 6">Belongs to the peptidase S8 family.</text>
</comment>
<dbReference type="Gene3D" id="3.40.50.200">
    <property type="entry name" value="Peptidase S8/S53 domain"/>
    <property type="match status" value="1"/>
</dbReference>
<organism evidence="11 12">
    <name type="scientific">Catenaria anguillulae PL171</name>
    <dbReference type="NCBI Taxonomy" id="765915"/>
    <lineage>
        <taxon>Eukaryota</taxon>
        <taxon>Fungi</taxon>
        <taxon>Fungi incertae sedis</taxon>
        <taxon>Blastocladiomycota</taxon>
        <taxon>Blastocladiomycetes</taxon>
        <taxon>Blastocladiales</taxon>
        <taxon>Catenariaceae</taxon>
        <taxon>Catenaria</taxon>
    </lineage>
</organism>
<evidence type="ECO:0000256" key="2">
    <source>
        <dbReference type="ARBA" id="ARBA00022670"/>
    </source>
</evidence>
<feature type="active site" description="Charge relay system" evidence="5">
    <location>
        <position position="146"/>
    </location>
</feature>
<dbReference type="GO" id="GO:0006508">
    <property type="term" value="P:proteolysis"/>
    <property type="evidence" value="ECO:0007669"/>
    <property type="project" value="UniProtKB-KW"/>
</dbReference>
<accession>A0A1Y2HM12</accession>
<evidence type="ECO:0000256" key="6">
    <source>
        <dbReference type="RuleBase" id="RU003355"/>
    </source>
</evidence>
<feature type="chain" id="PRO_5012169326" evidence="8">
    <location>
        <begin position="20"/>
        <end position="450"/>
    </location>
</feature>
<keyword evidence="2 5" id="KW-0645">Protease</keyword>
<dbReference type="PRINTS" id="PR00723">
    <property type="entry name" value="SUBTILISIN"/>
</dbReference>
<evidence type="ECO:0000313" key="11">
    <source>
        <dbReference type="EMBL" id="ORZ35657.1"/>
    </source>
</evidence>
<feature type="domain" description="Inhibitor I9" evidence="10">
    <location>
        <begin position="26"/>
        <end position="103"/>
    </location>
</feature>
<dbReference type="PROSITE" id="PS00136">
    <property type="entry name" value="SUBTILASE_ASP"/>
    <property type="match status" value="1"/>
</dbReference>
<evidence type="ECO:0000313" key="12">
    <source>
        <dbReference type="Proteomes" id="UP000193411"/>
    </source>
</evidence>
<dbReference type="SUPFAM" id="SSF52743">
    <property type="entry name" value="Subtilisin-like"/>
    <property type="match status" value="1"/>
</dbReference>
<dbReference type="Gene3D" id="3.30.70.80">
    <property type="entry name" value="Peptidase S8 propeptide/proteinase inhibitor I9"/>
    <property type="match status" value="1"/>
</dbReference>
<proteinExistence type="inferred from homology"/>
<feature type="active site" description="Charge relay system" evidence="5">
    <location>
        <position position="332"/>
    </location>
</feature>
<dbReference type="InterPro" id="IPR050131">
    <property type="entry name" value="Peptidase_S8_subtilisin-like"/>
</dbReference>
<feature type="active site" description="Charge relay system" evidence="5">
    <location>
        <position position="178"/>
    </location>
</feature>
<dbReference type="AlphaFoldDB" id="A0A1Y2HM12"/>
<feature type="domain" description="Peptidase S8/S53" evidence="9">
    <location>
        <begin position="137"/>
        <end position="364"/>
    </location>
</feature>
<dbReference type="STRING" id="765915.A0A1Y2HM12"/>
<feature type="signal peptide" evidence="8">
    <location>
        <begin position="1"/>
        <end position="19"/>
    </location>
</feature>
<evidence type="ECO:0000256" key="5">
    <source>
        <dbReference type="PROSITE-ProRule" id="PRU01240"/>
    </source>
</evidence>
<dbReference type="PROSITE" id="PS51892">
    <property type="entry name" value="SUBTILASE"/>
    <property type="match status" value="1"/>
</dbReference>
<evidence type="ECO:0000256" key="4">
    <source>
        <dbReference type="ARBA" id="ARBA00022825"/>
    </source>
</evidence>
<dbReference type="InterPro" id="IPR023827">
    <property type="entry name" value="Peptidase_S8_Asp-AS"/>
</dbReference>
<dbReference type="EMBL" id="MCFL01000021">
    <property type="protein sequence ID" value="ORZ35657.1"/>
    <property type="molecule type" value="Genomic_DNA"/>
</dbReference>
<feature type="compositionally biased region" description="Low complexity" evidence="7">
    <location>
        <begin position="389"/>
        <end position="438"/>
    </location>
</feature>
<dbReference type="Pfam" id="PF05922">
    <property type="entry name" value="Inhibitor_I9"/>
    <property type="match status" value="1"/>
</dbReference>
<evidence type="ECO:0000256" key="3">
    <source>
        <dbReference type="ARBA" id="ARBA00022801"/>
    </source>
</evidence>
<dbReference type="Proteomes" id="UP000193411">
    <property type="component" value="Unassembled WGS sequence"/>
</dbReference>
<protein>
    <submittedName>
        <fullName evidence="11">Peptidase S8/S53 domain-containing protein</fullName>
    </submittedName>
</protein>
<dbReference type="Pfam" id="PF00082">
    <property type="entry name" value="Peptidase_S8"/>
    <property type="match status" value="1"/>
</dbReference>
<evidence type="ECO:0000256" key="8">
    <source>
        <dbReference type="SAM" id="SignalP"/>
    </source>
</evidence>
<dbReference type="InterPro" id="IPR000209">
    <property type="entry name" value="Peptidase_S8/S53_dom"/>
</dbReference>
<sequence>MKFVGSLALLAYAATFVAAAAPANKWIVTLKPSANQQAYKAKLNAAITQENSKESNTIEHKIEHEYNINDSFKGYGAQFSASFAERLRRDPNVASVEPDAEVKAFATQPNPAAWGLRRISQRDNVTPANYNYPDSAGEGSTVYVIDTGVQIDHPDFGGRAVWGKTFCDGCPDKDDQGHGTHCAGTIGSNTYGVAKKTKVVAVKVLNSQGSGSYAGVIAGINWVAEQVKASGDKRSVASMSLGGPKNDAVNKAVQAAVQAGITFAIAAGNENADACNVSPASVPEAITVGATDDKDALASFSNWGKCVDINAPGVSVLSTWNNGKTNTISGTSMATPHVAGVAALLLADTPLAPADLAKKMIDIATPNKIGNTKGSPNLILHNGFSGGNPPITTTTQPPVTTTSTAAPTSTATSTRTSTRTTTTTSAPPTPTGDCPWWWPWDWCPFNEEEQ</sequence>
<evidence type="ECO:0000256" key="7">
    <source>
        <dbReference type="SAM" id="MobiDB-lite"/>
    </source>
</evidence>
<feature type="region of interest" description="Disordered" evidence="7">
    <location>
        <begin position="385"/>
        <end position="438"/>
    </location>
</feature>
<gene>
    <name evidence="11" type="ORF">BCR44DRAFT_1402578</name>
</gene>
<dbReference type="InterPro" id="IPR036852">
    <property type="entry name" value="Peptidase_S8/S53_dom_sf"/>
</dbReference>
<dbReference type="GO" id="GO:0005615">
    <property type="term" value="C:extracellular space"/>
    <property type="evidence" value="ECO:0007669"/>
    <property type="project" value="TreeGrafter"/>
</dbReference>
<dbReference type="GO" id="GO:0004252">
    <property type="term" value="F:serine-type endopeptidase activity"/>
    <property type="evidence" value="ECO:0007669"/>
    <property type="project" value="UniProtKB-UniRule"/>
</dbReference>
<dbReference type="CDD" id="cd04077">
    <property type="entry name" value="Peptidases_S8_PCSK9_ProteinaseK_like"/>
    <property type="match status" value="1"/>
</dbReference>
<evidence type="ECO:0000259" key="10">
    <source>
        <dbReference type="Pfam" id="PF05922"/>
    </source>
</evidence>
<dbReference type="InterPro" id="IPR034193">
    <property type="entry name" value="PCSK9_ProteinaseK-like"/>
</dbReference>
<keyword evidence="3 5" id="KW-0378">Hydrolase</keyword>
<dbReference type="FunFam" id="3.40.50.200:FF:000007">
    <property type="entry name" value="Subtilisin-like serine protease"/>
    <property type="match status" value="1"/>
</dbReference>
<dbReference type="InterPro" id="IPR015500">
    <property type="entry name" value="Peptidase_S8_subtilisin-rel"/>
</dbReference>
<name>A0A1Y2HM12_9FUNG</name>
<keyword evidence="12" id="KW-1185">Reference proteome</keyword>
<dbReference type="InterPro" id="IPR010259">
    <property type="entry name" value="S8pro/Inhibitor_I9"/>
</dbReference>
<dbReference type="InterPro" id="IPR022398">
    <property type="entry name" value="Peptidase_S8_His-AS"/>
</dbReference>
<dbReference type="SUPFAM" id="SSF54897">
    <property type="entry name" value="Protease propeptides/inhibitors"/>
    <property type="match status" value="1"/>
</dbReference>
<reference evidence="11 12" key="1">
    <citation type="submission" date="2016-07" db="EMBL/GenBank/DDBJ databases">
        <title>Pervasive Adenine N6-methylation of Active Genes in Fungi.</title>
        <authorList>
            <consortium name="DOE Joint Genome Institute"/>
            <person name="Mondo S.J."/>
            <person name="Dannebaum R.O."/>
            <person name="Kuo R.C."/>
            <person name="Labutti K."/>
            <person name="Haridas S."/>
            <person name="Kuo A."/>
            <person name="Salamov A."/>
            <person name="Ahrendt S.R."/>
            <person name="Lipzen A."/>
            <person name="Sullivan W."/>
            <person name="Andreopoulos W.B."/>
            <person name="Clum A."/>
            <person name="Lindquist E."/>
            <person name="Daum C."/>
            <person name="Ramamoorthy G.K."/>
            <person name="Gryganskyi A."/>
            <person name="Culley D."/>
            <person name="Magnuson J.K."/>
            <person name="James T.Y."/>
            <person name="O'Malley M.A."/>
            <person name="Stajich J.E."/>
            <person name="Spatafora J.W."/>
            <person name="Visel A."/>
            <person name="Grigoriev I.V."/>
        </authorList>
    </citation>
    <scope>NUCLEOTIDE SEQUENCE [LARGE SCALE GENOMIC DNA]</scope>
    <source>
        <strain evidence="11 12">PL171</strain>
    </source>
</reference>
<dbReference type="PANTHER" id="PTHR43806">
    <property type="entry name" value="PEPTIDASE S8"/>
    <property type="match status" value="1"/>
</dbReference>
<dbReference type="PANTHER" id="PTHR43806:SF11">
    <property type="entry name" value="CEREVISIN-RELATED"/>
    <property type="match status" value="1"/>
</dbReference>
<keyword evidence="4 5" id="KW-0720">Serine protease</keyword>
<evidence type="ECO:0000256" key="1">
    <source>
        <dbReference type="ARBA" id="ARBA00011073"/>
    </source>
</evidence>
<dbReference type="PROSITE" id="PS00137">
    <property type="entry name" value="SUBTILASE_HIS"/>
    <property type="match status" value="1"/>
</dbReference>
<evidence type="ECO:0000259" key="9">
    <source>
        <dbReference type="Pfam" id="PF00082"/>
    </source>
</evidence>